<dbReference type="Proteomes" id="UP000887576">
    <property type="component" value="Unplaced"/>
</dbReference>
<sequence>MSVDDPSEDRECPLCMEKLEIDDLHFYPCVCKYQVCRFCWHRIRTDENGLCPACRTPYPEDPVNFQPLTPSEMQQLRTEKKQKEKKRNVSENRKHLAAYRVLQQNLVYVLGLSPRIADPEILKSSSYFGKFGKVQKVAVGTLPSSTGNTPIYTAYVTFNRVEDALKTILETNSIVFDGRVIKTSLGTTKYCSNFLRGMTCHKQECMYLHEVAPTELSFTKEDMHQGKHTEYERRMIEKLSRKTPEEKNKILGYSDVGSSVPSSQPEERNSPLVPEFEEEESDDAKSSSGVSRQNSDGSDLNDFQADAVYDYRAPAAAVEEHSTEKSAMPFSSQSSSEKTLVAPSSSVLNEDELGFDPLAESLKGLAELLQQEEQKQIKTTAPFDLFSLETGATKDFSRLSMNHRQPFDYYANSHDYSSLQRDSATGSMLPPCNNGVFGNFQNGYRSQQQNDFDFVRESNYYNQLPGDYFSYRPEQNFSFSRQDPSRNVSSYGGMNPNPNSMPTPSQNIHETRDAFKALLPNVNVSFVSSAAGTSVSDANCYLSNAPYLEMRSLLSSSPSHFGQASNSYTQESYRGFPDLGYQQNTRSTSYNGEIGRQNSNTSSSSKWMVSPPPGFDSSGRNQGQG</sequence>
<accession>A0AC34PUF6</accession>
<name>A0AC34PUF6_9BILA</name>
<evidence type="ECO:0000313" key="2">
    <source>
        <dbReference type="WBParaSite" id="JU765_v2.g10037.t1"/>
    </source>
</evidence>
<dbReference type="WBParaSite" id="JU765_v2.g10037.t1">
    <property type="protein sequence ID" value="JU765_v2.g10037.t1"/>
    <property type="gene ID" value="JU765_v2.g10037"/>
</dbReference>
<reference evidence="2" key="1">
    <citation type="submission" date="2022-11" db="UniProtKB">
        <authorList>
            <consortium name="WormBaseParasite"/>
        </authorList>
    </citation>
    <scope>IDENTIFICATION</scope>
</reference>
<organism evidence="1 2">
    <name type="scientific">Panagrolaimus sp. JU765</name>
    <dbReference type="NCBI Taxonomy" id="591449"/>
    <lineage>
        <taxon>Eukaryota</taxon>
        <taxon>Metazoa</taxon>
        <taxon>Ecdysozoa</taxon>
        <taxon>Nematoda</taxon>
        <taxon>Chromadorea</taxon>
        <taxon>Rhabditida</taxon>
        <taxon>Tylenchina</taxon>
        <taxon>Panagrolaimomorpha</taxon>
        <taxon>Panagrolaimoidea</taxon>
        <taxon>Panagrolaimidae</taxon>
        <taxon>Panagrolaimus</taxon>
    </lineage>
</organism>
<evidence type="ECO:0000313" key="1">
    <source>
        <dbReference type="Proteomes" id="UP000887576"/>
    </source>
</evidence>
<protein>
    <submittedName>
        <fullName evidence="2">CCR4-NOT transcription complex subunit 4</fullName>
    </submittedName>
</protein>
<proteinExistence type="predicted"/>